<feature type="region of interest" description="Disordered" evidence="4">
    <location>
        <begin position="755"/>
        <end position="809"/>
    </location>
</feature>
<feature type="region of interest" description="Disordered" evidence="4">
    <location>
        <begin position="37"/>
        <end position="70"/>
    </location>
</feature>
<evidence type="ECO:0000256" key="2">
    <source>
        <dbReference type="ARBA" id="ARBA00006809"/>
    </source>
</evidence>
<gene>
    <name evidence="5" type="primary">pol5</name>
    <name evidence="5" type="ORF">Hypma_008722</name>
</gene>
<proteinExistence type="inferred from homology"/>
<feature type="compositionally biased region" description="Acidic residues" evidence="4">
    <location>
        <begin position="761"/>
        <end position="809"/>
    </location>
</feature>
<evidence type="ECO:0000313" key="6">
    <source>
        <dbReference type="Proteomes" id="UP000076154"/>
    </source>
</evidence>
<dbReference type="GO" id="GO:0006355">
    <property type="term" value="P:regulation of DNA-templated transcription"/>
    <property type="evidence" value="ECO:0007669"/>
    <property type="project" value="InterPro"/>
</dbReference>
<name>A0A369JPF2_HYPMA</name>
<dbReference type="PANTHER" id="PTHR13213">
    <property type="entry name" value="MYB-BINDING PROTEIN 1A FAMILY MEMBER"/>
    <property type="match status" value="1"/>
</dbReference>
<keyword evidence="3" id="KW-0539">Nucleus</keyword>
<dbReference type="InterPro" id="IPR016024">
    <property type="entry name" value="ARM-type_fold"/>
</dbReference>
<dbReference type="STRING" id="39966.A0A369JPF2"/>
<evidence type="ECO:0000313" key="5">
    <source>
        <dbReference type="EMBL" id="RDB24111.1"/>
    </source>
</evidence>
<evidence type="ECO:0000256" key="4">
    <source>
        <dbReference type="SAM" id="MobiDB-lite"/>
    </source>
</evidence>
<reference evidence="5" key="1">
    <citation type="submission" date="2018-04" db="EMBL/GenBank/DDBJ databases">
        <title>Whole genome sequencing of Hypsizygus marmoreus.</title>
        <authorList>
            <person name="Choi I.-G."/>
            <person name="Min B."/>
            <person name="Kim J.-G."/>
            <person name="Kim S."/>
            <person name="Oh Y.-L."/>
            <person name="Kong W.-S."/>
            <person name="Park H."/>
            <person name="Jeong J."/>
            <person name="Song E.-S."/>
        </authorList>
    </citation>
    <scope>NUCLEOTIDE SEQUENCE [LARGE SCALE GENOMIC DNA]</scope>
    <source>
        <strain evidence="5">51987-8</strain>
    </source>
</reference>
<dbReference type="Pfam" id="PF04931">
    <property type="entry name" value="DNA_pol_phi"/>
    <property type="match status" value="1"/>
</dbReference>
<dbReference type="GO" id="GO:0000182">
    <property type="term" value="F:rDNA binding"/>
    <property type="evidence" value="ECO:0007669"/>
    <property type="project" value="TreeGrafter"/>
</dbReference>
<dbReference type="OrthoDB" id="342531at2759"/>
<dbReference type="GO" id="GO:0005730">
    <property type="term" value="C:nucleolus"/>
    <property type="evidence" value="ECO:0007669"/>
    <property type="project" value="InterPro"/>
</dbReference>
<keyword evidence="6" id="KW-1185">Reference proteome</keyword>
<organism evidence="5 6">
    <name type="scientific">Hypsizygus marmoreus</name>
    <name type="common">White beech mushroom</name>
    <name type="synonym">Agaricus marmoreus</name>
    <dbReference type="NCBI Taxonomy" id="39966"/>
    <lineage>
        <taxon>Eukaryota</taxon>
        <taxon>Fungi</taxon>
        <taxon>Dikarya</taxon>
        <taxon>Basidiomycota</taxon>
        <taxon>Agaricomycotina</taxon>
        <taxon>Agaricomycetes</taxon>
        <taxon>Agaricomycetidae</taxon>
        <taxon>Agaricales</taxon>
        <taxon>Tricholomatineae</taxon>
        <taxon>Lyophyllaceae</taxon>
        <taxon>Hypsizygus</taxon>
    </lineage>
</organism>
<feature type="compositionally biased region" description="Basic residues" evidence="4">
    <location>
        <begin position="1197"/>
        <end position="1209"/>
    </location>
</feature>
<comment type="caution">
    <text evidence="5">The sequence shown here is derived from an EMBL/GenBank/DDBJ whole genome shotgun (WGS) entry which is preliminary data.</text>
</comment>
<dbReference type="Proteomes" id="UP000076154">
    <property type="component" value="Unassembled WGS sequence"/>
</dbReference>
<dbReference type="InParanoid" id="A0A369JPF2"/>
<protein>
    <submittedName>
        <fullName evidence="5">DNA polymerase V</fullName>
    </submittedName>
</protein>
<comment type="similarity">
    <text evidence="2">Belongs to the MYBBP1A family.</text>
</comment>
<sequence>MTTTLPLFWHLSSANKKERIDASVKLVGALEQFQAQFTPKAAEHAPDATSGSEDGDEEDEEEDWPTKSDGLDVLNAQDVSYSIRRLVRGLASPRESSRLGFAVALTELLSRIETVTCSQILALIMDGTKSQGSMTGQEERDVLFARLFGLTAVIQSGLLIRTGSLKTSASSAPQASTLASYEETIKELLALGEKKSWLRESAWWTITLAVDALQASEVPWKEDAVGVTLEHLFVENKIWSPEKVALTLKLQSLYPDREWRKYFSPSFKNPDLLHASNLQSLARILKESAIDEEDSKDVPKASAGNWKPQLHFVWDIVLDQLLPGPNSAKPPRGSFQEFFRIVVDESLFSSTASPERKYWGFQVFQKALPRVTQDSMPMLFTKNFMRSWINHLSHPDRYLHKIARQAATEVQTFVQSNPQLGFALILQLTGVHGSQQFDKLTKTKTVETILISMDVDGIKNYISYLLTQVNVPKGQSTEDIQGINTRRSWIIDQLGALIRSGQIPKNDEWVQSILNWLAIHGLFIIKKKSEKSPFPELHSLPNPAFSDELRQSCRSRLLGCLGDLNAQTTVVKSGDKSSKVAAVASDGEFWVSKVLTTVQALEQDSKHASLLNAPEDDVLALRTRALELATRLRSVSDEQQEAARGAELLLLATILQQYCTGEQEEVDTEALEACIDGATRMFPQGKKSKKSRKSAADTDDAVPEPVDVFVDTIIGFLEKSTAYMRTVGNQVFALLSGAVQESTIDLIVTQLERRDPAELAKDEDEEMVEEDEGEGENENDEEEEEESSDEEDEGDANSDGDSNDEEEDVELRNKIEEALRVNGIEAATGDSDEEEEELMDDDQMLAIDEQLAAVFRSQAGEKKAGKDVDAQREATHFKNRVLDLVDTFVKKQPSSPLILRFIAPLVELIAGTSLDERQLSDKAKGILRSRIGKSKDVPSGIDTELALSILNDLHTRARKVHSSDMLSTLSQCSLYISKALIQSDAEKSVVQVYQQSLADFITRKNSALNTGFFQDFIRRCPASAWGLRNDLLDLSGRAVNVYRQCQAYQLLDTLISQLSAMGDTNATEKTEVMKLLRKALLETTTQACEEKINFTAAQLKELLKLALVAIRQNQKISQTSVPEIWQPDSWHTLSKTLGSCDRFKKSPGLQKMCEQIVRLSKTTDKGEGKGEKAATPAKRKASDLADAEETAQSTNSKKAKRKKVKTDKS</sequence>
<dbReference type="FunCoup" id="A0A369JPF2">
    <property type="interactions" value="426"/>
</dbReference>
<dbReference type="PANTHER" id="PTHR13213:SF2">
    <property type="entry name" value="MYB-BINDING PROTEIN 1A"/>
    <property type="match status" value="1"/>
</dbReference>
<feature type="compositionally biased region" description="Acidic residues" evidence="4">
    <location>
        <begin position="53"/>
        <end position="63"/>
    </location>
</feature>
<feature type="region of interest" description="Disordered" evidence="4">
    <location>
        <begin position="1161"/>
        <end position="1209"/>
    </location>
</feature>
<dbReference type="SUPFAM" id="SSF48371">
    <property type="entry name" value="ARM repeat"/>
    <property type="match status" value="1"/>
</dbReference>
<dbReference type="EMBL" id="LUEZ02000045">
    <property type="protein sequence ID" value="RDB24111.1"/>
    <property type="molecule type" value="Genomic_DNA"/>
</dbReference>
<accession>A0A369JPF2</accession>
<feature type="compositionally biased region" description="Basic and acidic residues" evidence="4">
    <location>
        <begin position="1161"/>
        <end position="1172"/>
    </location>
</feature>
<comment type="subcellular location">
    <subcellularLocation>
        <location evidence="1">Nucleus</location>
    </subcellularLocation>
</comment>
<evidence type="ECO:0000256" key="1">
    <source>
        <dbReference type="ARBA" id="ARBA00004123"/>
    </source>
</evidence>
<dbReference type="AlphaFoldDB" id="A0A369JPF2"/>
<dbReference type="InterPro" id="IPR007015">
    <property type="entry name" value="DNA_pol_V/MYBBP1A"/>
</dbReference>
<evidence type="ECO:0000256" key="3">
    <source>
        <dbReference type="ARBA" id="ARBA00023242"/>
    </source>
</evidence>